<gene>
    <name evidence="3" type="primary">LOC102808583</name>
</gene>
<dbReference type="PANTHER" id="PTHR31697">
    <property type="entry name" value="INTEGRATOR COMPLEX SUBUNIT 5"/>
    <property type="match status" value="1"/>
</dbReference>
<sequence length="76" mass="9073">MLTPYEVFLLLMNIWTFMKENPPAEDCYLTKDKYGRRSRVFEAVDAKYTKLLHSVLHHNIEMCGHFYSRIFPVSQT</sequence>
<reference evidence="3" key="1">
    <citation type="submission" date="2025-08" db="UniProtKB">
        <authorList>
            <consortium name="RefSeq"/>
        </authorList>
    </citation>
    <scope>IDENTIFICATION</scope>
    <source>
        <tissue evidence="3">Testes</tissue>
    </source>
</reference>
<feature type="domain" description="Integrator complex subunit 5 C-terminal" evidence="1">
    <location>
        <begin position="2"/>
        <end position="61"/>
    </location>
</feature>
<accession>A0ABM0MRB6</accession>
<evidence type="ECO:0000313" key="3">
    <source>
        <dbReference type="RefSeq" id="XP_006822557.1"/>
    </source>
</evidence>
<proteinExistence type="predicted"/>
<protein>
    <submittedName>
        <fullName evidence="3">Integrator complex subunit 5-like</fullName>
    </submittedName>
</protein>
<dbReference type="Pfam" id="PF14838">
    <property type="entry name" value="INTS5_C"/>
    <property type="match status" value="1"/>
</dbReference>
<dbReference type="Proteomes" id="UP000694865">
    <property type="component" value="Unplaced"/>
</dbReference>
<dbReference type="PANTHER" id="PTHR31697:SF2">
    <property type="entry name" value="INTEGRATOR COMPLEX SUBUNIT 5"/>
    <property type="match status" value="1"/>
</dbReference>
<dbReference type="GeneID" id="102808583"/>
<keyword evidence="2" id="KW-1185">Reference proteome</keyword>
<dbReference type="RefSeq" id="XP_006822557.1">
    <property type="nucleotide sequence ID" value="XM_006822494.1"/>
</dbReference>
<evidence type="ECO:0000259" key="1">
    <source>
        <dbReference type="Pfam" id="PF14838"/>
    </source>
</evidence>
<dbReference type="InterPro" id="IPR029444">
    <property type="entry name" value="INTS5_C"/>
</dbReference>
<dbReference type="InterPro" id="IPR040316">
    <property type="entry name" value="INTS5"/>
</dbReference>
<evidence type="ECO:0000313" key="2">
    <source>
        <dbReference type="Proteomes" id="UP000694865"/>
    </source>
</evidence>
<organism evidence="2 3">
    <name type="scientific">Saccoglossus kowalevskii</name>
    <name type="common">Acorn worm</name>
    <dbReference type="NCBI Taxonomy" id="10224"/>
    <lineage>
        <taxon>Eukaryota</taxon>
        <taxon>Metazoa</taxon>
        <taxon>Hemichordata</taxon>
        <taxon>Enteropneusta</taxon>
        <taxon>Harrimaniidae</taxon>
        <taxon>Saccoglossus</taxon>
    </lineage>
</organism>
<name>A0ABM0MRB6_SACKO</name>